<dbReference type="Proteomes" id="UP000322876">
    <property type="component" value="Unassembled WGS sequence"/>
</dbReference>
<dbReference type="RefSeq" id="WP_149266143.1">
    <property type="nucleotide sequence ID" value="NZ_VFJB01000004.1"/>
</dbReference>
<gene>
    <name evidence="1" type="ORF">FHQ18_05365</name>
</gene>
<dbReference type="EMBL" id="VFJB01000004">
    <property type="protein sequence ID" value="KAA0258589.1"/>
    <property type="molecule type" value="Genomic_DNA"/>
</dbReference>
<protein>
    <submittedName>
        <fullName evidence="1">Uncharacterized protein</fullName>
    </submittedName>
</protein>
<dbReference type="AlphaFoldDB" id="A0A5A8F6V1"/>
<evidence type="ECO:0000313" key="2">
    <source>
        <dbReference type="Proteomes" id="UP000322876"/>
    </source>
</evidence>
<sequence>MIIINKNSAPLDQNLCYGSKGLAPILFISLKLIEKTILEMKCNYFKDVQDNNIRALIRYDYVCHHLSKINIRNTQ</sequence>
<reference evidence="1 2" key="1">
    <citation type="submission" date="2019-06" db="EMBL/GenBank/DDBJ databases">
        <title>Genomic insights into carbon and energy metabolism of Deferribacter autotrophicus revealed new metabolic traits in the phylum Deferribacteres.</title>
        <authorList>
            <person name="Slobodkin A.I."/>
            <person name="Slobodkina G.B."/>
            <person name="Allioux M."/>
            <person name="Alain K."/>
            <person name="Jebbar M."/>
            <person name="Shadrin V."/>
            <person name="Kublanov I.V."/>
            <person name="Toshchakov S.V."/>
            <person name="Bonch-Osmolovskaya E.A."/>
        </authorList>
    </citation>
    <scope>NUCLEOTIDE SEQUENCE [LARGE SCALE GENOMIC DNA]</scope>
    <source>
        <strain evidence="1 2">SL50</strain>
    </source>
</reference>
<keyword evidence="2" id="KW-1185">Reference proteome</keyword>
<evidence type="ECO:0000313" key="1">
    <source>
        <dbReference type="EMBL" id="KAA0258589.1"/>
    </source>
</evidence>
<name>A0A5A8F6V1_9BACT</name>
<comment type="caution">
    <text evidence="1">The sequence shown here is derived from an EMBL/GenBank/DDBJ whole genome shotgun (WGS) entry which is preliminary data.</text>
</comment>
<accession>A0A5A8F6V1</accession>
<organism evidence="1 2">
    <name type="scientific">Deferribacter autotrophicus</name>
    <dbReference type="NCBI Taxonomy" id="500465"/>
    <lineage>
        <taxon>Bacteria</taxon>
        <taxon>Pseudomonadati</taxon>
        <taxon>Deferribacterota</taxon>
        <taxon>Deferribacteres</taxon>
        <taxon>Deferribacterales</taxon>
        <taxon>Deferribacteraceae</taxon>
        <taxon>Deferribacter</taxon>
    </lineage>
</organism>
<proteinExistence type="predicted"/>